<dbReference type="InterPro" id="IPR016181">
    <property type="entry name" value="Acyl_CoA_acyltransferase"/>
</dbReference>
<dbReference type="PANTHER" id="PTHR43792">
    <property type="entry name" value="GNAT FAMILY, PUTATIVE (AFU_ORTHOLOGUE AFUA_3G00765)-RELATED-RELATED"/>
    <property type="match status" value="1"/>
</dbReference>
<sequence>MQPEIVLTQRLRLDSPVAADQERVFEYCQDPLFERYLTAPWPYTRAHARHFLERIVPSAWAADTEYTWAIRRRGASARDASEAVASEAVASPLIGVISFRRDHNSIGFWIGTPHRGLGYVPEAATAVAEWVFSLGVETIVWECVAGNLASASVARQLGFRFTGERDSTLPYRDGKLVPSWHAQLTPDNLRVAQQGWPAVTSAARRE</sequence>
<organism evidence="2 3">
    <name type="scientific">Glaciihabitans tibetensis</name>
    <dbReference type="NCBI Taxonomy" id="1266600"/>
    <lineage>
        <taxon>Bacteria</taxon>
        <taxon>Bacillati</taxon>
        <taxon>Actinomycetota</taxon>
        <taxon>Actinomycetes</taxon>
        <taxon>Micrococcales</taxon>
        <taxon>Microbacteriaceae</taxon>
        <taxon>Glaciihabitans</taxon>
    </lineage>
</organism>
<evidence type="ECO:0000313" key="2">
    <source>
        <dbReference type="EMBL" id="PRY68829.1"/>
    </source>
</evidence>
<evidence type="ECO:0000259" key="1">
    <source>
        <dbReference type="PROSITE" id="PS51186"/>
    </source>
</evidence>
<protein>
    <submittedName>
        <fullName evidence="2">RimJ/RimL family protein N-acetyltransferase</fullName>
    </submittedName>
</protein>
<name>A0A2T0VF55_9MICO</name>
<dbReference type="RefSeq" id="WP_106210929.1">
    <property type="nucleotide sequence ID" value="NZ_PVTL01000003.1"/>
</dbReference>
<reference evidence="2 3" key="1">
    <citation type="submission" date="2018-03" db="EMBL/GenBank/DDBJ databases">
        <title>Genomic Encyclopedia of Type Strains, Phase III (KMG-III): the genomes of soil and plant-associated and newly described type strains.</title>
        <authorList>
            <person name="Whitman W."/>
        </authorList>
    </citation>
    <scope>NUCLEOTIDE SEQUENCE [LARGE SCALE GENOMIC DNA]</scope>
    <source>
        <strain evidence="2 3">CGMCC 1.12484</strain>
    </source>
</reference>
<dbReference type="InterPro" id="IPR051531">
    <property type="entry name" value="N-acetyltransferase"/>
</dbReference>
<feature type="domain" description="N-acetyltransferase" evidence="1">
    <location>
        <begin position="38"/>
        <end position="178"/>
    </location>
</feature>
<comment type="caution">
    <text evidence="2">The sequence shown here is derived from an EMBL/GenBank/DDBJ whole genome shotgun (WGS) entry which is preliminary data.</text>
</comment>
<dbReference type="OrthoDB" id="9795188at2"/>
<dbReference type="EMBL" id="PVTL01000003">
    <property type="protein sequence ID" value="PRY68829.1"/>
    <property type="molecule type" value="Genomic_DNA"/>
</dbReference>
<proteinExistence type="predicted"/>
<dbReference type="GO" id="GO:0016747">
    <property type="term" value="F:acyltransferase activity, transferring groups other than amino-acyl groups"/>
    <property type="evidence" value="ECO:0007669"/>
    <property type="project" value="InterPro"/>
</dbReference>
<dbReference type="Pfam" id="PF13302">
    <property type="entry name" value="Acetyltransf_3"/>
    <property type="match status" value="1"/>
</dbReference>
<keyword evidence="3" id="KW-1185">Reference proteome</keyword>
<dbReference type="InterPro" id="IPR000182">
    <property type="entry name" value="GNAT_dom"/>
</dbReference>
<gene>
    <name evidence="2" type="ORF">B0I08_10334</name>
</gene>
<keyword evidence="2" id="KW-0808">Transferase</keyword>
<dbReference type="Proteomes" id="UP000237983">
    <property type="component" value="Unassembled WGS sequence"/>
</dbReference>
<dbReference type="PROSITE" id="PS51186">
    <property type="entry name" value="GNAT"/>
    <property type="match status" value="1"/>
</dbReference>
<dbReference type="SUPFAM" id="SSF55729">
    <property type="entry name" value="Acyl-CoA N-acyltransferases (Nat)"/>
    <property type="match status" value="1"/>
</dbReference>
<dbReference type="Gene3D" id="3.40.630.30">
    <property type="match status" value="1"/>
</dbReference>
<evidence type="ECO:0000313" key="3">
    <source>
        <dbReference type="Proteomes" id="UP000237983"/>
    </source>
</evidence>
<accession>A0A2T0VF55</accession>
<dbReference type="AlphaFoldDB" id="A0A2T0VF55"/>